<comment type="caution">
    <text evidence="2">The sequence shown here is derived from an EMBL/GenBank/DDBJ whole genome shotgun (WGS) entry which is preliminary data.</text>
</comment>
<evidence type="ECO:0000256" key="1">
    <source>
        <dbReference type="SAM" id="SignalP"/>
    </source>
</evidence>
<dbReference type="STRING" id="1798374.A2Z33_00925"/>
<proteinExistence type="predicted"/>
<dbReference type="EMBL" id="MFJD01000009">
    <property type="protein sequence ID" value="OGG01808.1"/>
    <property type="molecule type" value="Genomic_DNA"/>
</dbReference>
<sequence length="266" mass="30426">MRLVPALALIFAALLLVPRVLASSEQVYKDYLYQYDQYRSKYNDFKVAKNEYDKFKTLTSETEALAKTKVMLEQRDILLKTYLLYLSEKLIENRGLSDADRSLFQTLIRNENTFLTTHSDLVASIGSIDDAEGASRQLESHYRILSISIRQIINGISLGDLAVLAGRFDKTFADVTVFFNSNRSAISVAKQGVADRWIDSITNKRSLYQQKVNDISRRNFQMKGASLQEIDRFHGLLRNDINSAKTYLTEATANLTELLNSMRYVY</sequence>
<protein>
    <recommendedName>
        <fullName evidence="4">HBM domain-containing protein</fullName>
    </recommendedName>
</protein>
<gene>
    <name evidence="2" type="ORF">A2Z33_00925</name>
</gene>
<name>A0A1F5YNM5_9BACT</name>
<evidence type="ECO:0000313" key="2">
    <source>
        <dbReference type="EMBL" id="OGG01808.1"/>
    </source>
</evidence>
<feature type="signal peptide" evidence="1">
    <location>
        <begin position="1"/>
        <end position="22"/>
    </location>
</feature>
<organism evidence="2 3">
    <name type="scientific">Candidatus Gottesmanbacteria bacterium RBG_16_52_11</name>
    <dbReference type="NCBI Taxonomy" id="1798374"/>
    <lineage>
        <taxon>Bacteria</taxon>
        <taxon>Candidatus Gottesmaniibacteriota</taxon>
    </lineage>
</organism>
<evidence type="ECO:0000313" key="3">
    <source>
        <dbReference type="Proteomes" id="UP000178448"/>
    </source>
</evidence>
<reference evidence="2 3" key="1">
    <citation type="journal article" date="2016" name="Nat. Commun.">
        <title>Thousands of microbial genomes shed light on interconnected biogeochemical processes in an aquifer system.</title>
        <authorList>
            <person name="Anantharaman K."/>
            <person name="Brown C.T."/>
            <person name="Hug L.A."/>
            <person name="Sharon I."/>
            <person name="Castelle C.J."/>
            <person name="Probst A.J."/>
            <person name="Thomas B.C."/>
            <person name="Singh A."/>
            <person name="Wilkins M.J."/>
            <person name="Karaoz U."/>
            <person name="Brodie E.L."/>
            <person name="Williams K.H."/>
            <person name="Hubbard S.S."/>
            <person name="Banfield J.F."/>
        </authorList>
    </citation>
    <scope>NUCLEOTIDE SEQUENCE [LARGE SCALE GENOMIC DNA]</scope>
</reference>
<keyword evidence="1" id="KW-0732">Signal</keyword>
<dbReference type="Proteomes" id="UP000178448">
    <property type="component" value="Unassembled WGS sequence"/>
</dbReference>
<feature type="chain" id="PRO_5009522551" description="HBM domain-containing protein" evidence="1">
    <location>
        <begin position="23"/>
        <end position="266"/>
    </location>
</feature>
<accession>A0A1F5YNM5</accession>
<dbReference type="AlphaFoldDB" id="A0A1F5YNM5"/>
<evidence type="ECO:0008006" key="4">
    <source>
        <dbReference type="Google" id="ProtNLM"/>
    </source>
</evidence>